<feature type="region of interest" description="Disordered" evidence="4">
    <location>
        <begin position="86"/>
        <end position="120"/>
    </location>
</feature>
<dbReference type="GO" id="GO:0002181">
    <property type="term" value="P:cytoplasmic translation"/>
    <property type="evidence" value="ECO:0007669"/>
    <property type="project" value="TreeGrafter"/>
</dbReference>
<dbReference type="PANTHER" id="PTHR45696">
    <property type="entry name" value="60S ACIDIC RIBOSOMAL PROTEIN P1"/>
    <property type="match status" value="1"/>
</dbReference>
<evidence type="ECO:0000313" key="6">
    <source>
        <dbReference type="Proteomes" id="UP001497744"/>
    </source>
</evidence>
<name>A0AAV4LQW0_BABCB</name>
<dbReference type="GO" id="GO:0043021">
    <property type="term" value="F:ribonucleoprotein complex binding"/>
    <property type="evidence" value="ECO:0007669"/>
    <property type="project" value="TreeGrafter"/>
</dbReference>
<dbReference type="Gene3D" id="1.10.10.1410">
    <property type="match status" value="1"/>
</dbReference>
<evidence type="ECO:0000256" key="3">
    <source>
        <dbReference type="ARBA" id="ARBA00023274"/>
    </source>
</evidence>
<organism evidence="5 6">
    <name type="scientific">Babesia caballi</name>
    <dbReference type="NCBI Taxonomy" id="5871"/>
    <lineage>
        <taxon>Eukaryota</taxon>
        <taxon>Sar</taxon>
        <taxon>Alveolata</taxon>
        <taxon>Apicomplexa</taxon>
        <taxon>Aconoidasida</taxon>
        <taxon>Piroplasmida</taxon>
        <taxon>Babesiidae</taxon>
        <taxon>Babesia</taxon>
    </lineage>
</organism>
<dbReference type="GO" id="GO:0006414">
    <property type="term" value="P:translational elongation"/>
    <property type="evidence" value="ECO:0007669"/>
    <property type="project" value="InterPro"/>
</dbReference>
<comment type="caution">
    <text evidence="5">The sequence shown here is derived from an EMBL/GenBank/DDBJ whole genome shotgun (WGS) entry which is preliminary data.</text>
</comment>
<comment type="similarity">
    <text evidence="1">Belongs to the eukaryotic ribosomal protein P1/P2 family.</text>
</comment>
<dbReference type="GO" id="GO:0003735">
    <property type="term" value="F:structural constituent of ribosome"/>
    <property type="evidence" value="ECO:0007669"/>
    <property type="project" value="InterPro"/>
</dbReference>
<dbReference type="RefSeq" id="XP_067713567.1">
    <property type="nucleotide sequence ID" value="XM_067857466.1"/>
</dbReference>
<sequence>MAAVPMSQLSTEQRDELLCVYSSLILYDEGLEISAENISKLIKTVGVSVQPFRPMLFAKALAGKNIAELFAGVGAAAAAPVGVAPAAGGAAAGGDAAPETKKAEAEPEEEEDDMGFSLFD</sequence>
<keyword evidence="3" id="KW-0687">Ribonucleoprotein</keyword>
<keyword evidence="6" id="KW-1185">Reference proteome</keyword>
<dbReference type="GO" id="GO:0030295">
    <property type="term" value="F:protein kinase activator activity"/>
    <property type="evidence" value="ECO:0007669"/>
    <property type="project" value="TreeGrafter"/>
</dbReference>
<dbReference type="Pfam" id="PF00428">
    <property type="entry name" value="Ribosomal_60s"/>
    <property type="match status" value="1"/>
</dbReference>
<dbReference type="AlphaFoldDB" id="A0AAV4LQW0"/>
<evidence type="ECO:0000313" key="5">
    <source>
        <dbReference type="EMBL" id="GIX61496.1"/>
    </source>
</evidence>
<reference evidence="5 6" key="1">
    <citation type="submission" date="2021-06" db="EMBL/GenBank/DDBJ databases">
        <title>Genome sequence of Babesia caballi.</title>
        <authorList>
            <person name="Yamagishi J."/>
            <person name="Kidaka T."/>
            <person name="Ochi A."/>
        </authorList>
    </citation>
    <scope>NUCLEOTIDE SEQUENCE [LARGE SCALE GENOMIC DNA]</scope>
    <source>
        <strain evidence="5">USDA-D6B2</strain>
    </source>
</reference>
<gene>
    <name evidence="5" type="ORF">BcabD6B2_09310</name>
</gene>
<dbReference type="InterPro" id="IPR038716">
    <property type="entry name" value="P1/P2_N_sf"/>
</dbReference>
<proteinExistence type="inferred from homology"/>
<evidence type="ECO:0000256" key="2">
    <source>
        <dbReference type="ARBA" id="ARBA00022980"/>
    </source>
</evidence>
<dbReference type="GO" id="GO:0022625">
    <property type="term" value="C:cytosolic large ribosomal subunit"/>
    <property type="evidence" value="ECO:0007669"/>
    <property type="project" value="TreeGrafter"/>
</dbReference>
<dbReference type="Proteomes" id="UP001497744">
    <property type="component" value="Unassembled WGS sequence"/>
</dbReference>
<dbReference type="GeneID" id="94192979"/>
<dbReference type="InterPro" id="IPR027534">
    <property type="entry name" value="Ribosomal_P1/P2"/>
</dbReference>
<protein>
    <submittedName>
        <fullName evidence="5">60S acidic ribosomal protein p1, putative</fullName>
    </submittedName>
</protein>
<dbReference type="CDD" id="cd05831">
    <property type="entry name" value="Ribosomal_P1"/>
    <property type="match status" value="1"/>
</dbReference>
<accession>A0AAV4LQW0</accession>
<dbReference type="PANTHER" id="PTHR45696:SF10">
    <property type="entry name" value="LARGE RIBOSOMAL SUBUNIT PROTEIN P1"/>
    <property type="match status" value="1"/>
</dbReference>
<evidence type="ECO:0000256" key="1">
    <source>
        <dbReference type="ARBA" id="ARBA00005436"/>
    </source>
</evidence>
<dbReference type="FunFam" id="1.10.10.1410:FF:000001">
    <property type="entry name" value="60S acidic ribosomal protein P1"/>
    <property type="match status" value="1"/>
</dbReference>
<dbReference type="EMBL" id="BPLF01000001">
    <property type="protein sequence ID" value="GIX61496.1"/>
    <property type="molecule type" value="Genomic_DNA"/>
</dbReference>
<evidence type="ECO:0000256" key="4">
    <source>
        <dbReference type="SAM" id="MobiDB-lite"/>
    </source>
</evidence>
<dbReference type="HAMAP" id="MF_01478">
    <property type="entry name" value="Ribosomal_L12_arch"/>
    <property type="match status" value="1"/>
</dbReference>
<keyword evidence="2 5" id="KW-0689">Ribosomal protein</keyword>
<feature type="compositionally biased region" description="Low complexity" evidence="4">
    <location>
        <begin position="86"/>
        <end position="97"/>
    </location>
</feature>